<feature type="chain" id="PRO_5040373892" description="Cyanovirin-N domain-containing protein" evidence="1">
    <location>
        <begin position="21"/>
        <end position="133"/>
    </location>
</feature>
<accession>A0A9P4GGJ6</accession>
<protein>
    <recommendedName>
        <fullName evidence="4">Cyanovirin-N domain-containing protein</fullName>
    </recommendedName>
</protein>
<comment type="caution">
    <text evidence="2">The sequence shown here is derived from an EMBL/GenBank/DDBJ whole genome shotgun (WGS) entry which is preliminary data.</text>
</comment>
<evidence type="ECO:0000313" key="3">
    <source>
        <dbReference type="Proteomes" id="UP000800039"/>
    </source>
</evidence>
<dbReference type="OrthoDB" id="2112446at2759"/>
<reference evidence="2" key="1">
    <citation type="submission" date="2020-01" db="EMBL/GenBank/DDBJ databases">
        <authorList>
            <consortium name="DOE Joint Genome Institute"/>
            <person name="Haridas S."/>
            <person name="Albert R."/>
            <person name="Binder M."/>
            <person name="Bloem J."/>
            <person name="Labutti K."/>
            <person name="Salamov A."/>
            <person name="Andreopoulos B."/>
            <person name="Baker S.E."/>
            <person name="Barry K."/>
            <person name="Bills G."/>
            <person name="Bluhm B.H."/>
            <person name="Cannon C."/>
            <person name="Castanera R."/>
            <person name="Culley D.E."/>
            <person name="Daum C."/>
            <person name="Ezra D."/>
            <person name="Gonzalez J.B."/>
            <person name="Henrissat B."/>
            <person name="Kuo A."/>
            <person name="Liang C."/>
            <person name="Lipzen A."/>
            <person name="Lutzoni F."/>
            <person name="Magnuson J."/>
            <person name="Mondo S."/>
            <person name="Nolan M."/>
            <person name="Ohm R."/>
            <person name="Pangilinan J."/>
            <person name="Park H.-J."/>
            <person name="Ramirez L."/>
            <person name="Alfaro M."/>
            <person name="Sun H."/>
            <person name="Tritt A."/>
            <person name="Yoshinaga Y."/>
            <person name="Zwiers L.-H."/>
            <person name="Turgeon B.G."/>
            <person name="Goodwin S.B."/>
            <person name="Spatafora J.W."/>
            <person name="Crous P.W."/>
            <person name="Grigoriev I.V."/>
        </authorList>
    </citation>
    <scope>NUCLEOTIDE SEQUENCE</scope>
    <source>
        <strain evidence="2">CBS 394.84</strain>
    </source>
</reference>
<keyword evidence="1" id="KW-0732">Signal</keyword>
<dbReference type="GeneID" id="63849064"/>
<proteinExistence type="predicted"/>
<evidence type="ECO:0000313" key="2">
    <source>
        <dbReference type="EMBL" id="KAF1844856.1"/>
    </source>
</evidence>
<dbReference type="EMBL" id="ML976616">
    <property type="protein sequence ID" value="KAF1844856.1"/>
    <property type="molecule type" value="Genomic_DNA"/>
</dbReference>
<feature type="signal peptide" evidence="1">
    <location>
        <begin position="1"/>
        <end position="20"/>
    </location>
</feature>
<evidence type="ECO:0000256" key="1">
    <source>
        <dbReference type="SAM" id="SignalP"/>
    </source>
</evidence>
<keyword evidence="3" id="KW-1185">Reference proteome</keyword>
<organism evidence="2 3">
    <name type="scientific">Cucurbitaria berberidis CBS 394.84</name>
    <dbReference type="NCBI Taxonomy" id="1168544"/>
    <lineage>
        <taxon>Eukaryota</taxon>
        <taxon>Fungi</taxon>
        <taxon>Dikarya</taxon>
        <taxon>Ascomycota</taxon>
        <taxon>Pezizomycotina</taxon>
        <taxon>Dothideomycetes</taxon>
        <taxon>Pleosporomycetidae</taxon>
        <taxon>Pleosporales</taxon>
        <taxon>Pleosporineae</taxon>
        <taxon>Cucurbitariaceae</taxon>
        <taxon>Cucurbitaria</taxon>
    </lineage>
</organism>
<dbReference type="RefSeq" id="XP_040787419.1">
    <property type="nucleotide sequence ID" value="XM_040931812.1"/>
</dbReference>
<gene>
    <name evidence="2" type="ORF">K460DRAFT_354725</name>
</gene>
<dbReference type="Proteomes" id="UP000800039">
    <property type="component" value="Unassembled WGS sequence"/>
</dbReference>
<name>A0A9P4GGJ6_9PLEO</name>
<evidence type="ECO:0008006" key="4">
    <source>
        <dbReference type="Google" id="ProtNLM"/>
    </source>
</evidence>
<dbReference type="AlphaFoldDB" id="A0A9P4GGJ6"/>
<sequence length="133" mass="13663">MVQITASLLALLAAVSLTHAVPSTLVARKPDCSSGTRTNPGDAARCIRELAALGSVCTTDYGGRILRICGTAMIWSHSRGPKGASTPCKNVAASAGLIMDACTYNTGPSAGIQVAGAAYVQGNGDFWIRIEHS</sequence>